<evidence type="ECO:0008006" key="3">
    <source>
        <dbReference type="Google" id="ProtNLM"/>
    </source>
</evidence>
<sequence>MANLDCDETSGKKVKSLDSKQSWLSPAARLPIELLVTVFIFHVEWILHQAGSAGVTVNIWLGFTQVCQQWRRAALEATFIWACPDFRLPKFVPRMLERSKSAPLTVKVDLDLASRQSNERHIEAALMKTLEQHIEHTAVLHIAAPRDTMQRVLSTLRHTPAPMLDTFVLRLPRPRSYDRLRVNPLELPENIFANEIPRLKTVELQEIRLDKSYSSAVLRNLTSLNIRFFEEDLAPQKVLAILQNCSKLKELLVRGGSRTTETTQGRALTPVKLSQVRRLEIVGDLPMLSQLVDHIVSFPSLESALLSVCLGTSWSRHDLSQMAKRILNSPKISYPPFLYFSMHLNIAPFATLNFSTRLCEMGAHTTDPVGVILVEERLSNVDLFSCMRTTLEVAPLSGVRTVVVDSLRPIPTDMVAKYFGIRMCTLKGLILLGSATAFSFLDVLGGRETSTVSREANEDHCDNVSGAEVEPEERRYPFQTLRAIGFQSTDFNQYVFRAENASVSPGGRLAGELYGPEFGLVHFLYACLKLRREVSTDITHLIFREACGLTDQVREVLKDVEALGIVVDIVDQGCSVYAHLLYP</sequence>
<dbReference type="InterPro" id="IPR032675">
    <property type="entry name" value="LRR_dom_sf"/>
</dbReference>
<comment type="caution">
    <text evidence="1">The sequence shown here is derived from an EMBL/GenBank/DDBJ whole genome shotgun (WGS) entry which is preliminary data.</text>
</comment>
<accession>A0ABR2ZZW4</accession>
<evidence type="ECO:0000313" key="2">
    <source>
        <dbReference type="Proteomes" id="UP001437256"/>
    </source>
</evidence>
<organism evidence="1 2">
    <name type="scientific">Marasmius tenuissimus</name>
    <dbReference type="NCBI Taxonomy" id="585030"/>
    <lineage>
        <taxon>Eukaryota</taxon>
        <taxon>Fungi</taxon>
        <taxon>Dikarya</taxon>
        <taxon>Basidiomycota</taxon>
        <taxon>Agaricomycotina</taxon>
        <taxon>Agaricomycetes</taxon>
        <taxon>Agaricomycetidae</taxon>
        <taxon>Agaricales</taxon>
        <taxon>Marasmiineae</taxon>
        <taxon>Marasmiaceae</taxon>
        <taxon>Marasmius</taxon>
    </lineage>
</organism>
<name>A0ABR2ZZW4_9AGAR</name>
<protein>
    <recommendedName>
        <fullName evidence="3">F-box domain-containing protein</fullName>
    </recommendedName>
</protein>
<reference evidence="1 2" key="1">
    <citation type="submission" date="2024-05" db="EMBL/GenBank/DDBJ databases">
        <title>A draft genome resource for the thread blight pathogen Marasmius tenuissimus strain MS-2.</title>
        <authorList>
            <person name="Yulfo-Soto G.E."/>
            <person name="Baruah I.K."/>
            <person name="Amoako-Attah I."/>
            <person name="Bukari Y."/>
            <person name="Meinhardt L.W."/>
            <person name="Bailey B.A."/>
            <person name="Cohen S.P."/>
        </authorList>
    </citation>
    <scope>NUCLEOTIDE SEQUENCE [LARGE SCALE GENOMIC DNA]</scope>
    <source>
        <strain evidence="1 2">MS-2</strain>
    </source>
</reference>
<dbReference type="Proteomes" id="UP001437256">
    <property type="component" value="Unassembled WGS sequence"/>
</dbReference>
<dbReference type="EMBL" id="JBBXMP010000036">
    <property type="protein sequence ID" value="KAL0066324.1"/>
    <property type="molecule type" value="Genomic_DNA"/>
</dbReference>
<proteinExistence type="predicted"/>
<gene>
    <name evidence="1" type="ORF">AAF712_006582</name>
</gene>
<dbReference type="SUPFAM" id="SSF52047">
    <property type="entry name" value="RNI-like"/>
    <property type="match status" value="1"/>
</dbReference>
<evidence type="ECO:0000313" key="1">
    <source>
        <dbReference type="EMBL" id="KAL0066324.1"/>
    </source>
</evidence>
<keyword evidence="2" id="KW-1185">Reference proteome</keyword>
<dbReference type="Gene3D" id="3.80.10.10">
    <property type="entry name" value="Ribonuclease Inhibitor"/>
    <property type="match status" value="1"/>
</dbReference>